<gene>
    <name evidence="8" type="ORF">G2W53_024060</name>
</gene>
<evidence type="ECO:0000259" key="7">
    <source>
        <dbReference type="PROSITE" id="PS50011"/>
    </source>
</evidence>
<dbReference type="GO" id="GO:0004674">
    <property type="term" value="F:protein serine/threonine kinase activity"/>
    <property type="evidence" value="ECO:0007669"/>
    <property type="project" value="UniProtKB-KW"/>
</dbReference>
<keyword evidence="4 5" id="KW-0067">ATP-binding</keyword>
<reference evidence="8" key="1">
    <citation type="submission" date="2020-09" db="EMBL/GenBank/DDBJ databases">
        <title>Genome-Enabled Discovery of Anthraquinone Biosynthesis in Senna tora.</title>
        <authorList>
            <person name="Kang S.-H."/>
            <person name="Pandey R.P."/>
            <person name="Lee C.-M."/>
            <person name="Sim J.-S."/>
            <person name="Jeong J.-T."/>
            <person name="Choi B.-S."/>
            <person name="Jung M."/>
            <person name="Ginzburg D."/>
            <person name="Zhao K."/>
            <person name="Won S.Y."/>
            <person name="Oh T.-J."/>
            <person name="Yu Y."/>
            <person name="Kim N.-H."/>
            <person name="Lee O.R."/>
            <person name="Lee T.-H."/>
            <person name="Bashyal P."/>
            <person name="Kim T.-S."/>
            <person name="Lee W.-H."/>
            <person name="Kawkins C."/>
            <person name="Kim C.-K."/>
            <person name="Kim J.S."/>
            <person name="Ahn B.O."/>
            <person name="Rhee S.Y."/>
            <person name="Sohng J.K."/>
        </authorList>
    </citation>
    <scope>NUCLEOTIDE SEQUENCE</scope>
    <source>
        <tissue evidence="8">Leaf</tissue>
    </source>
</reference>
<dbReference type="Gene3D" id="1.10.510.10">
    <property type="entry name" value="Transferase(Phosphotransferase) domain 1"/>
    <property type="match status" value="1"/>
</dbReference>
<dbReference type="Proteomes" id="UP000634136">
    <property type="component" value="Unassembled WGS sequence"/>
</dbReference>
<proteinExistence type="inferred from homology"/>
<dbReference type="PANTHER" id="PTHR47973">
    <property type="entry name" value="CYSTEINE-RICH RECEPTOR-LIKE PROTEIN KINASE 3"/>
    <property type="match status" value="1"/>
</dbReference>
<evidence type="ECO:0000256" key="4">
    <source>
        <dbReference type="ARBA" id="ARBA00022840"/>
    </source>
</evidence>
<dbReference type="PROSITE" id="PS50011">
    <property type="entry name" value="PROTEIN_KINASE_DOM"/>
    <property type="match status" value="1"/>
</dbReference>
<feature type="binding site" evidence="5">
    <location>
        <position position="77"/>
    </location>
    <ligand>
        <name>ATP</name>
        <dbReference type="ChEBI" id="CHEBI:30616"/>
    </ligand>
</feature>
<evidence type="ECO:0000256" key="5">
    <source>
        <dbReference type="PROSITE-ProRule" id="PRU10141"/>
    </source>
</evidence>
<dbReference type="OrthoDB" id="4062651at2759"/>
<dbReference type="CDD" id="cd14066">
    <property type="entry name" value="STKc_IRAK"/>
    <property type="match status" value="1"/>
</dbReference>
<dbReference type="FunFam" id="3.30.200.20:FF:000421">
    <property type="entry name" value="Serine/threonine-protein kinase receptor"/>
    <property type="match status" value="1"/>
</dbReference>
<sequence length="377" mass="42501">MKIPCSLFTCFSAGSLKQESKHVEEGGSGEESRFRVFSHSELKSATRGFNSSEKVGEGGFGIVYKGRLRDGNIVAVKVLSIELESMRGEREFVAELATLSQINHQNLVPLRGCCVEAAHRYLVYDYMQNNNLHHTFLGGEERRMRFRWELRRDISIGVARGLAYLHDQLNPHIVHRDIKPSNILLDQNFTPKLSDFGFAKLLRDEKSYVSTKVAGTLGYLAPEYATSGQLTRKSDVYSFGVLLLEIVSGQVVVDAYEDTDRFLVEKVWAAYRSENLIRMVDPVLKTAFEEEEAIRFLRVGLLCVQETARLRPRMTEAVEMLSNKIEMGGIEISKPGFVADLRNVKMRHQLPIIHESTSSSSGAHYGNSFWSSANLGR</sequence>
<comment type="caution">
    <text evidence="8">The sequence shown here is derived from an EMBL/GenBank/DDBJ whole genome shotgun (WGS) entry which is preliminary data.</text>
</comment>
<organism evidence="8 9">
    <name type="scientific">Senna tora</name>
    <dbReference type="NCBI Taxonomy" id="362788"/>
    <lineage>
        <taxon>Eukaryota</taxon>
        <taxon>Viridiplantae</taxon>
        <taxon>Streptophyta</taxon>
        <taxon>Embryophyta</taxon>
        <taxon>Tracheophyta</taxon>
        <taxon>Spermatophyta</taxon>
        <taxon>Magnoliopsida</taxon>
        <taxon>eudicotyledons</taxon>
        <taxon>Gunneridae</taxon>
        <taxon>Pentapetalae</taxon>
        <taxon>rosids</taxon>
        <taxon>fabids</taxon>
        <taxon>Fabales</taxon>
        <taxon>Fabaceae</taxon>
        <taxon>Caesalpinioideae</taxon>
        <taxon>Cassia clade</taxon>
        <taxon>Senna</taxon>
    </lineage>
</organism>
<keyword evidence="1" id="KW-0808">Transferase</keyword>
<dbReference type="SMART" id="SM00220">
    <property type="entry name" value="S_TKc"/>
    <property type="match status" value="1"/>
</dbReference>
<dbReference type="InterPro" id="IPR011009">
    <property type="entry name" value="Kinase-like_dom_sf"/>
</dbReference>
<evidence type="ECO:0000256" key="3">
    <source>
        <dbReference type="ARBA" id="ARBA00022777"/>
    </source>
</evidence>
<name>A0A834TCN0_9FABA</name>
<dbReference type="PROSITE" id="PS00107">
    <property type="entry name" value="PROTEIN_KINASE_ATP"/>
    <property type="match status" value="1"/>
</dbReference>
<comment type="similarity">
    <text evidence="6">Belongs to the protein kinase superfamily.</text>
</comment>
<dbReference type="SUPFAM" id="SSF56112">
    <property type="entry name" value="Protein kinase-like (PK-like)"/>
    <property type="match status" value="1"/>
</dbReference>
<keyword evidence="6" id="KW-0723">Serine/threonine-protein kinase</keyword>
<protein>
    <submittedName>
        <fullName evidence="8">Putative serine/threonine-protein kinase</fullName>
    </submittedName>
</protein>
<keyword evidence="2 5" id="KW-0547">Nucleotide-binding</keyword>
<dbReference type="Gene3D" id="3.30.200.20">
    <property type="entry name" value="Phosphorylase Kinase, domain 1"/>
    <property type="match status" value="1"/>
</dbReference>
<dbReference type="Pfam" id="PF00069">
    <property type="entry name" value="Pkinase"/>
    <property type="match status" value="1"/>
</dbReference>
<dbReference type="EMBL" id="JAAIUW010000008">
    <property type="protein sequence ID" value="KAF7818605.1"/>
    <property type="molecule type" value="Genomic_DNA"/>
</dbReference>
<keyword evidence="9" id="KW-1185">Reference proteome</keyword>
<evidence type="ECO:0000313" key="8">
    <source>
        <dbReference type="EMBL" id="KAF7818605.1"/>
    </source>
</evidence>
<keyword evidence="3 8" id="KW-0418">Kinase</keyword>
<accession>A0A834TCN0</accession>
<evidence type="ECO:0000256" key="1">
    <source>
        <dbReference type="ARBA" id="ARBA00022679"/>
    </source>
</evidence>
<dbReference type="PROSITE" id="PS00108">
    <property type="entry name" value="PROTEIN_KINASE_ST"/>
    <property type="match status" value="1"/>
</dbReference>
<dbReference type="InterPro" id="IPR008271">
    <property type="entry name" value="Ser/Thr_kinase_AS"/>
</dbReference>
<feature type="domain" description="Protein kinase" evidence="7">
    <location>
        <begin position="49"/>
        <end position="314"/>
    </location>
</feature>
<dbReference type="FunFam" id="1.10.510.10:FF:000336">
    <property type="entry name" value="Cysteine-rich receptor-like protein kinase 2"/>
    <property type="match status" value="1"/>
</dbReference>
<dbReference type="AlphaFoldDB" id="A0A834TCN0"/>
<evidence type="ECO:0000256" key="2">
    <source>
        <dbReference type="ARBA" id="ARBA00022741"/>
    </source>
</evidence>
<evidence type="ECO:0000313" key="9">
    <source>
        <dbReference type="Proteomes" id="UP000634136"/>
    </source>
</evidence>
<dbReference type="InterPro" id="IPR052059">
    <property type="entry name" value="CR_Ser/Thr_kinase"/>
</dbReference>
<dbReference type="GO" id="GO:0005524">
    <property type="term" value="F:ATP binding"/>
    <property type="evidence" value="ECO:0007669"/>
    <property type="project" value="UniProtKB-UniRule"/>
</dbReference>
<dbReference type="InterPro" id="IPR000719">
    <property type="entry name" value="Prot_kinase_dom"/>
</dbReference>
<dbReference type="InterPro" id="IPR017441">
    <property type="entry name" value="Protein_kinase_ATP_BS"/>
</dbReference>
<evidence type="ECO:0000256" key="6">
    <source>
        <dbReference type="RuleBase" id="RU000304"/>
    </source>
</evidence>